<reference evidence="2" key="2">
    <citation type="journal article" date="2018" name="Viruses">
        <title>New Insights into the Evolutionary and Genomic Landscape of Molluscum Contagiosum Virus (MCV) based on Nine MCV1 and Six MCV2 Complete Genome Sequences.</title>
        <authorList>
            <person name="Zorec T."/>
            <person name="Kutnjak D."/>
            <person name="Hosnjak L."/>
            <person name="Kusar B."/>
            <person name="Trcko K."/>
            <person name="Kocjan B."/>
            <person name="Li Y."/>
            <person name="Krizmaric M."/>
            <person name="Miljkovic J."/>
            <person name="Ravnikar M."/>
            <person name="Poljak M."/>
        </authorList>
    </citation>
    <scope>NUCLEOTIDE SEQUENCE [LARGE SCALE GENOMIC DNA]</scope>
    <source>
        <strain evidence="2">MCV2_MB98</strain>
        <strain evidence="3">MCV2_MC313</strain>
        <strain evidence="4">MCV2_MC316</strain>
        <strain evidence="5">MCV2_MC332</strain>
        <strain evidence="6">MCV2_MC515</strain>
    </source>
</reference>
<reference evidence="1" key="1">
    <citation type="journal article" date="2017" name="J. Gen. Virol.">
        <title>Recombination events and variability among full-length genomes of co-circulating molluscum contagiosum virus subtypes 1 and 2.</title>
        <authorList>
            <person name="Lopez-Bueno A."/>
            <person name="Parras-Molto M."/>
            <person name="Lopez-Barrantes O."/>
            <person name="Belda S."/>
            <person name="Alejo A."/>
        </authorList>
    </citation>
    <scope>NUCLEOTIDE SEQUENCE</scope>
    <source>
        <strain evidence="1">Madrid 2016_1</strain>
    </source>
</reference>
<evidence type="ECO:0000313" key="4">
    <source>
        <dbReference type="EMBL" id="AYO87978.1"/>
    </source>
</evidence>
<dbReference type="Proteomes" id="UP000317568">
    <property type="component" value="Genome"/>
</dbReference>
<dbReference type="Proteomes" id="UP000315637">
    <property type="component" value="Segment"/>
</dbReference>
<organismHost>
    <name type="scientific">Homo sapiens</name>
    <name type="common">Human</name>
    <dbReference type="NCBI Taxonomy" id="9606"/>
</organismHost>
<dbReference type="Proteomes" id="UP000317891">
    <property type="component" value="Segment"/>
</dbReference>
<reference evidence="2" key="3">
    <citation type="submission" date="2018-05" db="EMBL/GenBank/DDBJ databases">
        <authorList>
            <person name="Zorec T.M."/>
            <person name="Hosnjak L."/>
            <person name="Kutnjak D."/>
            <person name="Kusar B."/>
            <person name="Trcko K."/>
            <person name="Kocjan B.J."/>
            <person name="Li Y."/>
            <person name="Krizmaric M."/>
            <person name="Miljkovic J."/>
            <person name="Ravnikar M."/>
            <person name="Poljak M."/>
        </authorList>
    </citation>
    <scope>NUCLEOTIDE SEQUENCE</scope>
    <source>
        <strain evidence="2">MCV2_MB98</strain>
        <strain evidence="3">MCV2_MC313</strain>
        <strain evidence="4">MCV2_MC316</strain>
        <strain evidence="5">MCV2_MC332</strain>
        <strain evidence="6">MCV2_MC515</strain>
    </source>
</reference>
<evidence type="ECO:0000313" key="6">
    <source>
        <dbReference type="EMBL" id="AYO89026.1"/>
    </source>
</evidence>
<name>A0A1S7DLH8_MCV2</name>
<dbReference type="EMBL" id="MH320556">
    <property type="protein sequence ID" value="AYO89026.1"/>
    <property type="molecule type" value="Genomic_DNA"/>
</dbReference>
<dbReference type="EMBL" id="KY040274">
    <property type="protein sequence ID" value="AQY16576.1"/>
    <property type="molecule type" value="Genomic_DNA"/>
</dbReference>
<proteinExistence type="predicted"/>
<evidence type="ECO:0000313" key="1">
    <source>
        <dbReference type="EMBL" id="AQY16576.1"/>
    </source>
</evidence>
<dbReference type="Proteomes" id="UP000320664">
    <property type="component" value="Segment"/>
</dbReference>
<evidence type="ECO:0000313" key="5">
    <source>
        <dbReference type="EMBL" id="AYO88148.1"/>
    </source>
</evidence>
<dbReference type="Proteomes" id="UP000319755">
    <property type="component" value="Genome"/>
</dbReference>
<dbReference type="Proteomes" id="UP000320816">
    <property type="component" value="Segment"/>
</dbReference>
<evidence type="ECO:0000313" key="2">
    <source>
        <dbReference type="EMBL" id="AYO87638.1"/>
    </source>
</evidence>
<dbReference type="EMBL" id="MH320549">
    <property type="protein sequence ID" value="AYO87808.1"/>
    <property type="molecule type" value="Genomic_DNA"/>
</dbReference>
<protein>
    <submittedName>
        <fullName evidence="1">MC008</fullName>
    </submittedName>
</protein>
<gene>
    <name evidence="1" type="primary">MC008L</name>
</gene>
<evidence type="ECO:0000313" key="3">
    <source>
        <dbReference type="EMBL" id="AYO87808.1"/>
    </source>
</evidence>
<dbReference type="EMBL" id="MH320550">
    <property type="protein sequence ID" value="AYO87978.1"/>
    <property type="molecule type" value="Genomic_DNA"/>
</dbReference>
<accession>A0A1S7DLH8</accession>
<dbReference type="EMBL" id="MH320548">
    <property type="protein sequence ID" value="AYO87638.1"/>
    <property type="molecule type" value="Genomic_DNA"/>
</dbReference>
<organism evidence="1">
    <name type="scientific">Molluscum contagiosum virus subtype 2</name>
    <name type="common">MOCV</name>
    <name type="synonym">MCVII</name>
    <dbReference type="NCBI Taxonomy" id="10281"/>
    <lineage>
        <taxon>Viruses</taxon>
        <taxon>Varidnaviria</taxon>
        <taxon>Bamfordvirae</taxon>
        <taxon>Nucleocytoviricota</taxon>
        <taxon>Pokkesviricetes</taxon>
        <taxon>Chitovirales</taxon>
        <taxon>Poxviridae</taxon>
        <taxon>Chordopoxvirinae</taxon>
        <taxon>Molluscipoxvirus</taxon>
        <taxon>Molluscipoxvirus molluscum</taxon>
        <taxon>Molluscum contagiosum virus</taxon>
    </lineage>
</organism>
<dbReference type="EMBL" id="MH320551">
    <property type="protein sequence ID" value="AYO88148.1"/>
    <property type="molecule type" value="Genomic_DNA"/>
</dbReference>
<sequence>MRLPAIVRDLGLAGEMRARLLSAAGAPQPERACGRRMLGLAQYCGLFQEDYHVGETCGTLRFQGSTRVVQMSTAGADAERAMGTLYGVLCLRNAGQALALLDASSTTRHEVCLLEGDLLVVPTSFVFRFGEICLCAREEAAAYFVALFCPCRHELPRPLVLCVFPVPEARMPPKMK</sequence>